<organism evidence="3 4">
    <name type="scientific">Acinetobacter ursingii</name>
    <dbReference type="NCBI Taxonomy" id="108980"/>
    <lineage>
        <taxon>Bacteria</taxon>
        <taxon>Pseudomonadati</taxon>
        <taxon>Pseudomonadota</taxon>
        <taxon>Gammaproteobacteria</taxon>
        <taxon>Moraxellales</taxon>
        <taxon>Moraxellaceae</taxon>
        <taxon>Acinetobacter</taxon>
    </lineage>
</organism>
<protein>
    <submittedName>
        <fullName evidence="3">Glycosyltransferase</fullName>
    </submittedName>
</protein>
<evidence type="ECO:0000259" key="1">
    <source>
        <dbReference type="Pfam" id="PF00534"/>
    </source>
</evidence>
<dbReference type="Pfam" id="PF13439">
    <property type="entry name" value="Glyco_transf_4"/>
    <property type="match status" value="1"/>
</dbReference>
<dbReference type="InterPro" id="IPR028098">
    <property type="entry name" value="Glyco_trans_4-like_N"/>
</dbReference>
<dbReference type="AlphaFoldDB" id="A0A3D2SH84"/>
<evidence type="ECO:0000259" key="2">
    <source>
        <dbReference type="Pfam" id="PF13439"/>
    </source>
</evidence>
<reference evidence="3 4" key="1">
    <citation type="journal article" date="2018" name="Nat. Biotechnol.">
        <title>A standardized bacterial taxonomy based on genome phylogeny substantially revises the tree of life.</title>
        <authorList>
            <person name="Parks D.H."/>
            <person name="Chuvochina M."/>
            <person name="Waite D.W."/>
            <person name="Rinke C."/>
            <person name="Skarshewski A."/>
            <person name="Chaumeil P.A."/>
            <person name="Hugenholtz P."/>
        </authorList>
    </citation>
    <scope>NUCLEOTIDE SEQUENCE [LARGE SCALE GENOMIC DNA]</scope>
    <source>
        <strain evidence="3">UBA9669</strain>
    </source>
</reference>
<dbReference type="CDD" id="cd03811">
    <property type="entry name" value="GT4_GT28_WabH-like"/>
    <property type="match status" value="1"/>
</dbReference>
<dbReference type="EMBL" id="DPVE01000009">
    <property type="protein sequence ID" value="HCK28816.1"/>
    <property type="molecule type" value="Genomic_DNA"/>
</dbReference>
<comment type="caution">
    <text evidence="3">The sequence shown here is derived from an EMBL/GenBank/DDBJ whole genome shotgun (WGS) entry which is preliminary data.</text>
</comment>
<dbReference type="Pfam" id="PF00534">
    <property type="entry name" value="Glycos_transf_1"/>
    <property type="match status" value="1"/>
</dbReference>
<feature type="domain" description="Glycosyl transferase family 1" evidence="1">
    <location>
        <begin position="159"/>
        <end position="293"/>
    </location>
</feature>
<dbReference type="SUPFAM" id="SSF53756">
    <property type="entry name" value="UDP-Glycosyltransferase/glycogen phosphorylase"/>
    <property type="match status" value="1"/>
</dbReference>
<dbReference type="Proteomes" id="UP000263596">
    <property type="component" value="Unassembled WGS sequence"/>
</dbReference>
<accession>A0A3D2SH84</accession>
<proteinExistence type="predicted"/>
<dbReference type="RefSeq" id="WP_049174990.1">
    <property type="nucleotide sequence ID" value="NZ_BKFK01000004.1"/>
</dbReference>
<sequence length="341" mass="38287">MKIVQIMATDGGKIGGLEKHTFQLCTQLSKQQDVHLFLDIQYKNQLPESSSLHFYYYDFSKSRMNPCLLYAVLKTIKHIQPDVVHAQGGKAAKILGYLLPFLKIPSIATIHGMKNNIRSYQNFSEVIAVSQAVAKKIRLYRPVHVIYNGVDLEKPTSFASVHSKHPQKAIAIGRLDPVKGFDQLIQAWQGIDLELEILGSGTQYEVLNQQIQNLNLQDKVRLVGYQKDIFPFLQSSDLVIVSSSREGGPLIVAEALLENKPVIATNVGMVSDFVPPQYIAKGYSAEDLHALIQFTIAKFDNVYQDFQPAFDKAKAELSLDTMVEKTLKIYHLAIQQSQKVN</sequence>
<dbReference type="InterPro" id="IPR001296">
    <property type="entry name" value="Glyco_trans_1"/>
</dbReference>
<dbReference type="PANTHER" id="PTHR12526">
    <property type="entry name" value="GLYCOSYLTRANSFERASE"/>
    <property type="match status" value="1"/>
</dbReference>
<keyword evidence="3" id="KW-0808">Transferase</keyword>
<gene>
    <name evidence="3" type="ORF">DHW29_00430</name>
</gene>
<evidence type="ECO:0000313" key="3">
    <source>
        <dbReference type="EMBL" id="HCK28816.1"/>
    </source>
</evidence>
<feature type="domain" description="Glycosyltransferase subfamily 4-like N-terminal" evidence="2">
    <location>
        <begin position="14"/>
        <end position="154"/>
    </location>
</feature>
<dbReference type="GO" id="GO:1901135">
    <property type="term" value="P:carbohydrate derivative metabolic process"/>
    <property type="evidence" value="ECO:0007669"/>
    <property type="project" value="UniProtKB-ARBA"/>
</dbReference>
<name>A0A3D2SH84_9GAMM</name>
<dbReference type="Gene3D" id="3.40.50.2000">
    <property type="entry name" value="Glycogen Phosphorylase B"/>
    <property type="match status" value="2"/>
</dbReference>
<evidence type="ECO:0000313" key="4">
    <source>
        <dbReference type="Proteomes" id="UP000263596"/>
    </source>
</evidence>
<dbReference type="GO" id="GO:0016757">
    <property type="term" value="F:glycosyltransferase activity"/>
    <property type="evidence" value="ECO:0007669"/>
    <property type="project" value="InterPro"/>
</dbReference>
<dbReference type="PANTHER" id="PTHR12526:SF630">
    <property type="entry name" value="GLYCOSYLTRANSFERASE"/>
    <property type="match status" value="1"/>
</dbReference>